<feature type="compositionally biased region" description="Basic residues" evidence="3">
    <location>
        <begin position="359"/>
        <end position="368"/>
    </location>
</feature>
<dbReference type="InterPro" id="IPR001487">
    <property type="entry name" value="Bromodomain"/>
</dbReference>
<feature type="compositionally biased region" description="Basic residues" evidence="3">
    <location>
        <begin position="1"/>
        <end position="12"/>
    </location>
</feature>
<dbReference type="InterPro" id="IPR018359">
    <property type="entry name" value="Bromodomain_CS"/>
</dbReference>
<evidence type="ECO:0000256" key="2">
    <source>
        <dbReference type="PROSITE-ProRule" id="PRU00035"/>
    </source>
</evidence>
<gene>
    <name evidence="5" type="primary">LOC123164313</name>
</gene>
<dbReference type="Gramene" id="TraesCS7D02G318700.2">
    <property type="protein sequence ID" value="TraesCS7D02G318700.2"/>
    <property type="gene ID" value="TraesCS7D02G318700"/>
</dbReference>
<feature type="compositionally biased region" description="Polar residues" evidence="3">
    <location>
        <begin position="97"/>
        <end position="109"/>
    </location>
</feature>
<feature type="compositionally biased region" description="Polar residues" evidence="3">
    <location>
        <begin position="463"/>
        <end position="478"/>
    </location>
</feature>
<dbReference type="EnsemblPlants" id="TraesCS7D02G318700.2">
    <property type="protein sequence ID" value="TraesCS7D02G318700.2"/>
    <property type="gene ID" value="TraesCS7D02G318700"/>
</dbReference>
<dbReference type="SMR" id="A0A3B6TL84"/>
<dbReference type="PROSITE" id="PS50014">
    <property type="entry name" value="BROMODOMAIN_2"/>
    <property type="match status" value="1"/>
</dbReference>
<dbReference type="AlphaFoldDB" id="A0A3B6TL84"/>
<feature type="region of interest" description="Disordered" evidence="3">
    <location>
        <begin position="96"/>
        <end position="231"/>
    </location>
</feature>
<feature type="compositionally biased region" description="Basic and acidic residues" evidence="3">
    <location>
        <begin position="145"/>
        <end position="160"/>
    </location>
</feature>
<feature type="region of interest" description="Disordered" evidence="3">
    <location>
        <begin position="1"/>
        <end position="80"/>
    </location>
</feature>
<feature type="compositionally biased region" description="Polar residues" evidence="3">
    <location>
        <begin position="432"/>
        <end position="441"/>
    </location>
</feature>
<dbReference type="PROSITE" id="PS00633">
    <property type="entry name" value="BROMODOMAIN_1"/>
    <property type="match status" value="1"/>
</dbReference>
<feature type="compositionally biased region" description="Basic and acidic residues" evidence="3">
    <location>
        <begin position="484"/>
        <end position="507"/>
    </location>
</feature>
<dbReference type="STRING" id="4565.A0A3B6TL84"/>
<keyword evidence="1 2" id="KW-0103">Bromodomain</keyword>
<dbReference type="Gene3D" id="1.20.920.10">
    <property type="entry name" value="Bromodomain-like"/>
    <property type="match status" value="1"/>
</dbReference>
<dbReference type="Pfam" id="PF00439">
    <property type="entry name" value="Bromodomain"/>
    <property type="match status" value="1"/>
</dbReference>
<feature type="compositionally biased region" description="Basic and acidic residues" evidence="3">
    <location>
        <begin position="442"/>
        <end position="453"/>
    </location>
</feature>
<evidence type="ECO:0000259" key="4">
    <source>
        <dbReference type="PROSITE" id="PS50014"/>
    </source>
</evidence>
<feature type="compositionally biased region" description="Basic and acidic residues" evidence="3">
    <location>
        <begin position="181"/>
        <end position="193"/>
    </location>
</feature>
<dbReference type="SMART" id="SM00297">
    <property type="entry name" value="BROMO"/>
    <property type="match status" value="1"/>
</dbReference>
<protein>
    <recommendedName>
        <fullName evidence="4">Bromo domain-containing protein</fullName>
    </recommendedName>
</protein>
<dbReference type="Gramene" id="TraesPARA_EIv1.0_2584650.3">
    <property type="protein sequence ID" value="TraesPARA_EIv1.0_2584650.3.CDS"/>
    <property type="gene ID" value="TraesPARA_EIv1.0_2584650"/>
</dbReference>
<evidence type="ECO:0000313" key="6">
    <source>
        <dbReference type="Proteomes" id="UP000019116"/>
    </source>
</evidence>
<dbReference type="Gramene" id="TraesRN7D0100780800.2">
    <property type="protein sequence ID" value="TraesRN7D0100780800.2"/>
    <property type="gene ID" value="TraesRN7D0100780800"/>
</dbReference>
<dbReference type="PANTHER" id="PTHR47809">
    <property type="entry name" value="DNA-BINDING BROMODOMAIN-CONTAINING PROTEIN"/>
    <property type="match status" value="1"/>
</dbReference>
<dbReference type="PANTHER" id="PTHR47809:SF2">
    <property type="entry name" value="DNA-BINDING BROMODOMAIN-CONTAINING PROTEIN"/>
    <property type="match status" value="1"/>
</dbReference>
<proteinExistence type="predicted"/>
<dbReference type="InterPro" id="IPR036427">
    <property type="entry name" value="Bromodomain-like_sf"/>
</dbReference>
<name>A0A3B6TL84_WHEAT</name>
<feature type="compositionally biased region" description="Low complexity" evidence="3">
    <location>
        <begin position="13"/>
        <end position="31"/>
    </location>
</feature>
<feature type="domain" description="Bromo" evidence="4">
    <location>
        <begin position="245"/>
        <end position="318"/>
    </location>
</feature>
<evidence type="ECO:0000256" key="1">
    <source>
        <dbReference type="ARBA" id="ARBA00023117"/>
    </source>
</evidence>
<evidence type="ECO:0000256" key="3">
    <source>
        <dbReference type="SAM" id="MobiDB-lite"/>
    </source>
</evidence>
<accession>A0A3B6TL84</accession>
<feature type="compositionally biased region" description="Polar residues" evidence="3">
    <location>
        <begin position="209"/>
        <end position="226"/>
    </location>
</feature>
<organism evidence="5">
    <name type="scientific">Triticum aestivum</name>
    <name type="common">Wheat</name>
    <dbReference type="NCBI Taxonomy" id="4565"/>
    <lineage>
        <taxon>Eukaryota</taxon>
        <taxon>Viridiplantae</taxon>
        <taxon>Streptophyta</taxon>
        <taxon>Embryophyta</taxon>
        <taxon>Tracheophyta</taxon>
        <taxon>Spermatophyta</taxon>
        <taxon>Magnoliopsida</taxon>
        <taxon>Liliopsida</taxon>
        <taxon>Poales</taxon>
        <taxon>Poaceae</taxon>
        <taxon>BOP clade</taxon>
        <taxon>Pooideae</taxon>
        <taxon>Triticodae</taxon>
        <taxon>Triticeae</taxon>
        <taxon>Triticinae</taxon>
        <taxon>Triticum</taxon>
    </lineage>
</organism>
<sequence length="593" mass="65462">MKRKRGSTRGKKSSSNTTGGDSSSASPSSPSTEENIPAENAPVSRSTPAVPEPSPPPEPEKPSVPAPAPVHPAADIPYAKPKVGAVYGRVKLKFKTSKASELNNSSSVAQAPADAGKSQTAAPEVSKQVTAEIGIAASSTGQTTDRQETELSGSDKDKAAKKAGSIKFVSAGLSSSAQDNTQDREVDEVHEPLPSKQETLLGTEESESASEPKNSQGSEIKQSTLESQRDEKELAAALEAIKKVMKVDAAEPFNTPVDPIALGIPDYLDVIDTPMDFGTICQDLERGSKYMNSEDVYKDVQFIWDNCTKYNSKGDYIIELMKRVKKAFMKNWLAAGLYSDVHENGGNYNTGDEDTKVSSKSKSKQKRRRPGRYYSIFLCVFEYRNDRHKNDCACAVCQVTRRKKERDEILSVDNEVTVVNISEERNMEVNFGDNNPGSHDTASSKEQPRHIDVFKTTMEADDTQTQMEDPGKSLNNPSPDYEDEVSRQYSEDKEEEYKDLNSQDEHTSTQPNDDSVAGHHEQKAQTEIVQEVEMEDLPIQQENESFLQVCARLFPSKQGSVFRGRHSLFRQQRRLVAPKESPLHAALTAIMKR</sequence>
<reference evidence="5" key="1">
    <citation type="submission" date="2018-08" db="EMBL/GenBank/DDBJ databases">
        <authorList>
            <person name="Rossello M."/>
        </authorList>
    </citation>
    <scope>NUCLEOTIDE SEQUENCE [LARGE SCALE GENOMIC DNA]</scope>
    <source>
        <strain evidence="5">cv. Chinese Spring</strain>
    </source>
</reference>
<dbReference type="Gramene" id="TraesCS7D03G0758600.2">
    <property type="protein sequence ID" value="TraesCS7D03G0758600.2.CDS"/>
    <property type="gene ID" value="TraesCS7D03G0758600"/>
</dbReference>
<reference evidence="5" key="2">
    <citation type="submission" date="2018-10" db="UniProtKB">
        <authorList>
            <consortium name="EnsemblPlants"/>
        </authorList>
    </citation>
    <scope>IDENTIFICATION</scope>
</reference>
<keyword evidence="6" id="KW-1185">Reference proteome</keyword>
<feature type="compositionally biased region" description="Pro residues" evidence="3">
    <location>
        <begin position="50"/>
        <end position="70"/>
    </location>
</feature>
<dbReference type="SUPFAM" id="SSF47370">
    <property type="entry name" value="Bromodomain"/>
    <property type="match status" value="1"/>
</dbReference>
<feature type="region of interest" description="Disordered" evidence="3">
    <location>
        <begin position="344"/>
        <end position="368"/>
    </location>
</feature>
<evidence type="ECO:0000313" key="5">
    <source>
        <dbReference type="EnsemblPlants" id="TraesCS7D02G318700.2"/>
    </source>
</evidence>
<dbReference type="PRINTS" id="PR00503">
    <property type="entry name" value="BROMODOMAIN"/>
</dbReference>
<feature type="region of interest" description="Disordered" evidence="3">
    <location>
        <begin position="427"/>
        <end position="524"/>
    </location>
</feature>
<dbReference type="Proteomes" id="UP000019116">
    <property type="component" value="Chromosome 7D"/>
</dbReference>